<feature type="compositionally biased region" description="Polar residues" evidence="2">
    <location>
        <begin position="1"/>
        <end position="16"/>
    </location>
</feature>
<keyword evidence="4" id="KW-1185">Reference proteome</keyword>
<sequence>MSQINSPNQTSGSVPVSRQNSNNNLNSRRSNRLTPHEIDNVAKLSLTIDEKLVQSFSQNYCNYFNGLIDKTTEESSLDSLKFIQLQLLEHFNQFKVATSSYHKELEIMEMDEAELEKEIEAAKKEKLELEEELKLRMTDSQGGRDMIVW</sequence>
<evidence type="ECO:0000256" key="2">
    <source>
        <dbReference type="SAM" id="MobiDB-lite"/>
    </source>
</evidence>
<reference evidence="3 4" key="1">
    <citation type="journal article" date="2015" name="Genome Biol. Evol.">
        <title>Phylogenomic analyses indicate that early fungi evolved digesting cell walls of algal ancestors of land plants.</title>
        <authorList>
            <person name="Chang Y."/>
            <person name="Wang S."/>
            <person name="Sekimoto S."/>
            <person name="Aerts A.L."/>
            <person name="Choi C."/>
            <person name="Clum A."/>
            <person name="LaButti K.M."/>
            <person name="Lindquist E.A."/>
            <person name="Yee Ngan C."/>
            <person name="Ohm R.A."/>
            <person name="Salamov A.A."/>
            <person name="Grigoriev I.V."/>
            <person name="Spatafora J.W."/>
            <person name="Berbee M.L."/>
        </authorList>
    </citation>
    <scope>NUCLEOTIDE SEQUENCE [LARGE SCALE GENOMIC DNA]</scope>
    <source>
        <strain evidence="3 4">NRRL 28638</strain>
    </source>
</reference>
<organism evidence="3 4">
    <name type="scientific">Conidiobolus coronatus (strain ATCC 28846 / CBS 209.66 / NRRL 28638)</name>
    <name type="common">Delacroixia coronata</name>
    <dbReference type="NCBI Taxonomy" id="796925"/>
    <lineage>
        <taxon>Eukaryota</taxon>
        <taxon>Fungi</taxon>
        <taxon>Fungi incertae sedis</taxon>
        <taxon>Zoopagomycota</taxon>
        <taxon>Entomophthoromycotina</taxon>
        <taxon>Entomophthoromycetes</taxon>
        <taxon>Entomophthorales</taxon>
        <taxon>Ancylistaceae</taxon>
        <taxon>Conidiobolus</taxon>
    </lineage>
</organism>
<gene>
    <name evidence="3" type="ORF">CONCODRAFT_9375</name>
</gene>
<evidence type="ECO:0000313" key="4">
    <source>
        <dbReference type="Proteomes" id="UP000070444"/>
    </source>
</evidence>
<dbReference type="Proteomes" id="UP000070444">
    <property type="component" value="Unassembled WGS sequence"/>
</dbReference>
<dbReference type="AlphaFoldDB" id="A0A137P0H5"/>
<name>A0A137P0H5_CONC2</name>
<accession>A0A137P0H5</accession>
<evidence type="ECO:0000256" key="1">
    <source>
        <dbReference type="SAM" id="Coils"/>
    </source>
</evidence>
<dbReference type="EMBL" id="KQ964579">
    <property type="protein sequence ID" value="KXN68374.1"/>
    <property type="molecule type" value="Genomic_DNA"/>
</dbReference>
<proteinExistence type="predicted"/>
<protein>
    <submittedName>
        <fullName evidence="3">Uncharacterized protein</fullName>
    </submittedName>
</protein>
<feature type="compositionally biased region" description="Low complexity" evidence="2">
    <location>
        <begin position="17"/>
        <end position="28"/>
    </location>
</feature>
<evidence type="ECO:0000313" key="3">
    <source>
        <dbReference type="EMBL" id="KXN68374.1"/>
    </source>
</evidence>
<keyword evidence="1" id="KW-0175">Coiled coil</keyword>
<feature type="region of interest" description="Disordered" evidence="2">
    <location>
        <begin position="1"/>
        <end position="36"/>
    </location>
</feature>
<feature type="coiled-coil region" evidence="1">
    <location>
        <begin position="105"/>
        <end position="139"/>
    </location>
</feature>